<proteinExistence type="predicted"/>
<name>A0AAU8HZP1_9CAUD</name>
<sequence length="160" mass="18952">MENKYPVYHWRVQSCWLSGTSSFDDVYISLPTTELAEDFINAHVRLHYSISDVRLGTITFLMNVIPQEETLPAAYRLNDESVWDYDNVLNMYPAIRNYWVSKGFTDIRIKPCAPVDEDCLYLDGKWHSYCRHAHEWMQPEDLCAELKPRPAKQRRRNYTV</sequence>
<reference evidence="1" key="1">
    <citation type="submission" date="2024-06" db="EMBL/GenBank/DDBJ databases">
        <title>High activity and specificity of bacteriophage cocktails against carbapenem-resistant Klebsiella pneumoniae belonging to high-risk clones CG258 and ST307.</title>
        <authorList>
            <person name="Jimenez Quiceno J."/>
            <person name="Salazar Ospina L."/>
            <person name="Tellez Carrasquilla S."/>
        </authorList>
    </citation>
    <scope>NUCLEOTIDE SEQUENCE</scope>
</reference>
<organism evidence="1">
    <name type="scientific">Klebsiella phage FKP3</name>
    <dbReference type="NCBI Taxonomy" id="3231233"/>
    <lineage>
        <taxon>Viruses</taxon>
        <taxon>Duplodnaviria</taxon>
        <taxon>Heunggongvirae</taxon>
        <taxon>Uroviricota</taxon>
        <taxon>Caudoviricetes</taxon>
        <taxon>Stephanstirmvirinae</taxon>
        <taxon>Justusliebigvirus</taxon>
    </lineage>
</organism>
<evidence type="ECO:0000313" key="1">
    <source>
        <dbReference type="EMBL" id="XCI78216.1"/>
    </source>
</evidence>
<accession>A0AAU8HZP1</accession>
<dbReference type="EMBL" id="PP895363">
    <property type="protein sequence ID" value="XCI78216.1"/>
    <property type="molecule type" value="Genomic_DNA"/>
</dbReference>
<protein>
    <submittedName>
        <fullName evidence="1">Uncharacterized protein</fullName>
    </submittedName>
</protein>